<dbReference type="OrthoDB" id="1434720at2759"/>
<dbReference type="AlphaFoldDB" id="A0A833QNR6"/>
<dbReference type="EMBL" id="SWLB01000025">
    <property type="protein sequence ID" value="KAF3322144.1"/>
    <property type="molecule type" value="Genomic_DNA"/>
</dbReference>
<sequence>MIFTLLSQDRQATLFFVKIFHCPSRSQEPNVNMITTDYSMPEMTGYDLLKKVKVLISLSIYLKQNLSTWDKISMWVWNCRYLIGNASTLLKSESVWHKIISDAKNHDFLFKSEEDKELHNAIIRAVIDLDELETHFDSLHISGP</sequence>
<organism evidence="1 2">
    <name type="scientific">Carex littledalei</name>
    <dbReference type="NCBI Taxonomy" id="544730"/>
    <lineage>
        <taxon>Eukaryota</taxon>
        <taxon>Viridiplantae</taxon>
        <taxon>Streptophyta</taxon>
        <taxon>Embryophyta</taxon>
        <taxon>Tracheophyta</taxon>
        <taxon>Spermatophyta</taxon>
        <taxon>Magnoliopsida</taxon>
        <taxon>Liliopsida</taxon>
        <taxon>Poales</taxon>
        <taxon>Cyperaceae</taxon>
        <taxon>Cyperoideae</taxon>
        <taxon>Cariceae</taxon>
        <taxon>Carex</taxon>
        <taxon>Carex subgen. Euthyceras</taxon>
    </lineage>
</organism>
<protein>
    <submittedName>
        <fullName evidence="1">Two-component response regulator ARR8</fullName>
    </submittedName>
</protein>
<name>A0A833QNR6_9POAL</name>
<evidence type="ECO:0000313" key="1">
    <source>
        <dbReference type="EMBL" id="KAF3322144.1"/>
    </source>
</evidence>
<gene>
    <name evidence="1" type="ORF">FCM35_KLT13285</name>
</gene>
<accession>A0A833QNR6</accession>
<keyword evidence="2" id="KW-1185">Reference proteome</keyword>
<reference evidence="1" key="1">
    <citation type="submission" date="2020-01" db="EMBL/GenBank/DDBJ databases">
        <title>Genome sequence of Kobresia littledalei, the first chromosome-level genome in the family Cyperaceae.</title>
        <authorList>
            <person name="Qu G."/>
        </authorList>
    </citation>
    <scope>NUCLEOTIDE SEQUENCE</scope>
    <source>
        <strain evidence="1">C.B.Clarke</strain>
        <tissue evidence="1">Leaf</tissue>
    </source>
</reference>
<dbReference type="Proteomes" id="UP000623129">
    <property type="component" value="Unassembled WGS sequence"/>
</dbReference>
<evidence type="ECO:0000313" key="2">
    <source>
        <dbReference type="Proteomes" id="UP000623129"/>
    </source>
</evidence>
<comment type="caution">
    <text evidence="1">The sequence shown here is derived from an EMBL/GenBank/DDBJ whole genome shotgun (WGS) entry which is preliminary data.</text>
</comment>
<proteinExistence type="predicted"/>